<name>A0A7Z9CHS1_9FLAO</name>
<accession>A0A7Z9CHS1</accession>
<reference evidence="1 2" key="1">
    <citation type="submission" date="2018-11" db="EMBL/GenBank/DDBJ databases">
        <authorList>
            <consortium name="Pathogen Informatics"/>
        </authorList>
    </citation>
    <scope>NUCLEOTIDE SEQUENCE [LARGE SCALE GENOMIC DNA]</scope>
    <source>
        <strain evidence="1 2">NCTC12929</strain>
    </source>
</reference>
<comment type="caution">
    <text evidence="1">The sequence shown here is derived from an EMBL/GenBank/DDBJ whole genome shotgun (WGS) entry which is preliminary data.</text>
</comment>
<gene>
    <name evidence="1" type="ORF">NCTC12929_02037</name>
</gene>
<evidence type="ECO:0000313" key="2">
    <source>
        <dbReference type="Proteomes" id="UP000270205"/>
    </source>
</evidence>
<dbReference type="RefSeq" id="WP_002663484.1">
    <property type="nucleotide sequence ID" value="NZ_JAXFPJ010000101.1"/>
</dbReference>
<dbReference type="EMBL" id="UYIV01000001">
    <property type="protein sequence ID" value="VDH05877.1"/>
    <property type="molecule type" value="Genomic_DNA"/>
</dbReference>
<proteinExistence type="predicted"/>
<protein>
    <submittedName>
        <fullName evidence="1">Uncharacterized protein</fullName>
    </submittedName>
</protein>
<evidence type="ECO:0000313" key="1">
    <source>
        <dbReference type="EMBL" id="VDH05877.1"/>
    </source>
</evidence>
<dbReference type="Proteomes" id="UP000270205">
    <property type="component" value="Unassembled WGS sequence"/>
</dbReference>
<organism evidence="1 2">
    <name type="scientific">Bergeyella zoohelcum</name>
    <dbReference type="NCBI Taxonomy" id="1015"/>
    <lineage>
        <taxon>Bacteria</taxon>
        <taxon>Pseudomonadati</taxon>
        <taxon>Bacteroidota</taxon>
        <taxon>Flavobacteriia</taxon>
        <taxon>Flavobacteriales</taxon>
        <taxon>Weeksellaceae</taxon>
        <taxon>Bergeyella</taxon>
    </lineage>
</organism>
<sequence length="216" mass="25341">MAKKRLIDYELSDLYEWIEEGQPSAVPEAFASYVSLLDKIRGMMLRHDIYGSKEAIIKHLIAFEPELKGNRLKATQFYNEAIEYFYSDNQISKVAWRNLYADELDKAYNLAIALAENTGDIEKASKIKERAAKMRGLDKDDPVQLPDEALQKPFKIYTMEMDKHFELPNEDRKAIELWIDENTPELTEKHRERLKQESLILPVKLFQDEEENPRKD</sequence>
<dbReference type="AlphaFoldDB" id="A0A7Z9CHS1"/>